<gene>
    <name evidence="1" type="ORF">UFOPK2292_01261</name>
</gene>
<proteinExistence type="predicted"/>
<evidence type="ECO:0000313" key="1">
    <source>
        <dbReference type="EMBL" id="CAB4678518.1"/>
    </source>
</evidence>
<organism evidence="1">
    <name type="scientific">freshwater metagenome</name>
    <dbReference type="NCBI Taxonomy" id="449393"/>
    <lineage>
        <taxon>unclassified sequences</taxon>
        <taxon>metagenomes</taxon>
        <taxon>ecological metagenomes</taxon>
    </lineage>
</organism>
<dbReference type="AlphaFoldDB" id="A0A6J6MZZ0"/>
<reference evidence="1" key="1">
    <citation type="submission" date="2020-05" db="EMBL/GenBank/DDBJ databases">
        <authorList>
            <person name="Chiriac C."/>
            <person name="Salcher M."/>
            <person name="Ghai R."/>
            <person name="Kavagutti S V."/>
        </authorList>
    </citation>
    <scope>NUCLEOTIDE SEQUENCE</scope>
</reference>
<name>A0A6J6MZZ0_9ZZZZ</name>
<sequence length="144" mass="15479">MSAENVAVRPKVAETKPPRAEPINTIAPQLEPNRTFAWRSSSSLLTKFGSAAPNAGRIATDKEEITNCAKNASQILDSFANTNPIPQIACINEIVTIVFRRSNLSTIGPAIGEKKNEGKTYAANTSETRKVEFVASFTNPTSAT</sequence>
<protein>
    <submittedName>
        <fullName evidence="1">Unannotated protein</fullName>
    </submittedName>
</protein>
<dbReference type="EMBL" id="CAEZWU010000225">
    <property type="protein sequence ID" value="CAB4678518.1"/>
    <property type="molecule type" value="Genomic_DNA"/>
</dbReference>
<accession>A0A6J6MZZ0</accession>